<feature type="compositionally biased region" description="Basic and acidic residues" evidence="1">
    <location>
        <begin position="849"/>
        <end position="869"/>
    </location>
</feature>
<keyword evidence="4" id="KW-1185">Reference proteome</keyword>
<dbReference type="PANTHER" id="PTHR46436">
    <property type="entry name" value="CENTROSOMAL PROTEIN OF 76 KDA"/>
    <property type="match status" value="1"/>
</dbReference>
<dbReference type="SUPFAM" id="SSF49562">
    <property type="entry name" value="C2 domain (Calcium/lipid-binding domain, CaLB)"/>
    <property type="match status" value="1"/>
</dbReference>
<accession>A0A812PN40</accession>
<dbReference type="OrthoDB" id="5527234at2759"/>
<evidence type="ECO:0000313" key="4">
    <source>
        <dbReference type="Proteomes" id="UP000604046"/>
    </source>
</evidence>
<feature type="region of interest" description="Disordered" evidence="1">
    <location>
        <begin position="785"/>
        <end position="869"/>
    </location>
</feature>
<dbReference type="InterPro" id="IPR000008">
    <property type="entry name" value="C2_dom"/>
</dbReference>
<gene>
    <name evidence="3" type="primary">DRC7</name>
    <name evidence="3" type="ORF">SNAT2548_LOCUS20056</name>
</gene>
<feature type="compositionally biased region" description="Acidic residues" evidence="1">
    <location>
        <begin position="799"/>
        <end position="814"/>
    </location>
</feature>
<feature type="region of interest" description="Disordered" evidence="1">
    <location>
        <begin position="506"/>
        <end position="528"/>
    </location>
</feature>
<dbReference type="EMBL" id="CAJNDS010002198">
    <property type="protein sequence ID" value="CAE7368479.1"/>
    <property type="molecule type" value="Genomic_DNA"/>
</dbReference>
<sequence>MRLRLPKFGKAEEDTEDMKEPMDRTRWWELTFSIRGFENVTVETLKLFWTVSLGSENPKKHRNRVRLQTKFSSIFTLEKGKVFTADNPILMYERKTFALSYKELDKHVVKVDMWRVSCWTFNEYFGLKKQKLSLIANRDPNMELRILRKLSRKQMADKKKAKSVADVALYRCTVNLEEIFDFDLFCENWTLELSHASPEYKKMKEERKRLTFTMPRDRRTLPGQRRYLGMGAASQTVEWNQQDGRFFWPNCGKFVFRGTRTHLQNSYFIVSVLTGKPPAFLADNATVQKLEKHAPAQPHRVLGRCLLNLTSVLDMSVFQGKVKRFIADHDRYIVGDINGNVKCILRSKGMKEPELDFRTNRPEQLKTATTVSHLNRYERYLVVRIKKCEALPVADFDTSSSDPYLRCTWDNMVMLSPVVKQSLRPVFNQSFYFPVRVVFPEMRMGSKAEKKHQDTILKYELTSKGFVQIQVWDDDVTSADCLGGCQVTLGDILNVRATQKRTLLGPLKTEKRDEEEEENELEEKQERHNQWYEEPKSVRVYDGSKTALGQSALANKDAALIHFEAYFYPDWAETLRFEDEVQEADAESVWAKKEEEWTNKNRQNAEDYALPFPDSIGAKKPKEESMIQTADSLRRFPCISLHPLTRVETPLMAFVSPIIVPEEWSFPAKLLEWVHCLSFEITQRQARTGLIPYDGWKDPEYVLARRKGAPQDHSVLLCSLLLGCKEDAYVVKGTVYSKDPVATIDKADQLIEHTWVMTRHKGWVTFWEPSSRQIFHLPNRYDPKKARRRKTEPLGKEEDKEEDEEEEEEQDEDANLEKQQWEGEAEDSRVHLEDMESLPTVGRMPKPKMRSEKGKKKDEEPGRERLKRELIEQREGLSIAPKRKMLQDDALVTWLPYDSIEVVFNDKNAWANRQNHHPACITYDFDETDAESPPWECFLNDDDEKNLNFQPICPNVSVQPELRPSIIDDLQDDLRTEMMQNLQLYRGKKGMDTMFDHNEELMQQLRIFLEIHELWRQIDPDSPTASRVLEGYREIPSDMPREQMSDQQKFYNFVGRILNLRIWNRHGSPFFDSGYKDYVKEQERLWKSLERLCHDFQKKEDSFPIKRGKKFRGLPVHFCTSDQESIRQYLMEITEYKHIIDTDEEDVFYTIECRILGRLGGILSVWLYVGIQEPQRETDFDEDL</sequence>
<dbReference type="Proteomes" id="UP000604046">
    <property type="component" value="Unassembled WGS sequence"/>
</dbReference>
<proteinExistence type="predicted"/>
<feature type="domain" description="C2" evidence="2">
    <location>
        <begin position="361"/>
        <end position="503"/>
    </location>
</feature>
<dbReference type="PROSITE" id="PS50004">
    <property type="entry name" value="C2"/>
    <property type="match status" value="1"/>
</dbReference>
<evidence type="ECO:0000313" key="3">
    <source>
        <dbReference type="EMBL" id="CAE7368479.1"/>
    </source>
</evidence>
<dbReference type="AlphaFoldDB" id="A0A812PN40"/>
<dbReference type="InterPro" id="IPR052299">
    <property type="entry name" value="CEP76"/>
</dbReference>
<protein>
    <submittedName>
        <fullName evidence="3">DRC7 protein</fullName>
    </submittedName>
</protein>
<dbReference type="PANTHER" id="PTHR46436:SF2">
    <property type="entry name" value="CHROMOSOME UNDETERMINED SCAFFOLD_119, WHOLE GENOME SHOTGUN SEQUENCE"/>
    <property type="match status" value="1"/>
</dbReference>
<dbReference type="Gene3D" id="2.60.40.150">
    <property type="entry name" value="C2 domain"/>
    <property type="match status" value="1"/>
</dbReference>
<dbReference type="Pfam" id="PF00168">
    <property type="entry name" value="C2"/>
    <property type="match status" value="2"/>
</dbReference>
<dbReference type="Pfam" id="PF24656">
    <property type="entry name" value="CEPT76_peptidase"/>
    <property type="match status" value="1"/>
</dbReference>
<organism evidence="3 4">
    <name type="scientific">Symbiodinium natans</name>
    <dbReference type="NCBI Taxonomy" id="878477"/>
    <lineage>
        <taxon>Eukaryota</taxon>
        <taxon>Sar</taxon>
        <taxon>Alveolata</taxon>
        <taxon>Dinophyceae</taxon>
        <taxon>Suessiales</taxon>
        <taxon>Symbiodiniaceae</taxon>
        <taxon>Symbiodinium</taxon>
    </lineage>
</organism>
<evidence type="ECO:0000259" key="2">
    <source>
        <dbReference type="PROSITE" id="PS50004"/>
    </source>
</evidence>
<dbReference type="InterPro" id="IPR035892">
    <property type="entry name" value="C2_domain_sf"/>
</dbReference>
<evidence type="ECO:0000256" key="1">
    <source>
        <dbReference type="SAM" id="MobiDB-lite"/>
    </source>
</evidence>
<feature type="compositionally biased region" description="Basic and acidic residues" evidence="1">
    <location>
        <begin position="815"/>
        <end position="834"/>
    </location>
</feature>
<reference evidence="3" key="1">
    <citation type="submission" date="2021-02" db="EMBL/GenBank/DDBJ databases">
        <authorList>
            <person name="Dougan E. K."/>
            <person name="Rhodes N."/>
            <person name="Thang M."/>
            <person name="Chan C."/>
        </authorList>
    </citation>
    <scope>NUCLEOTIDE SEQUENCE</scope>
</reference>
<name>A0A812PN40_9DINO</name>
<dbReference type="SMART" id="SM00239">
    <property type="entry name" value="C2"/>
    <property type="match status" value="1"/>
</dbReference>
<comment type="caution">
    <text evidence="3">The sequence shown here is derived from an EMBL/GenBank/DDBJ whole genome shotgun (WGS) entry which is preliminary data.</text>
</comment>
<dbReference type="InterPro" id="IPR056290">
    <property type="entry name" value="CEPT76/DRC7_peptidase-like_dom"/>
</dbReference>
<dbReference type="CDD" id="cd00030">
    <property type="entry name" value="C2"/>
    <property type="match status" value="1"/>
</dbReference>